<dbReference type="AlphaFoldDB" id="H2ZNU7"/>
<dbReference type="eggNOG" id="ENOG502QR0F">
    <property type="taxonomic scope" value="Eukaryota"/>
</dbReference>
<evidence type="ECO:0000313" key="8">
    <source>
        <dbReference type="Ensembl" id="ENSCSAVP00000019263.1"/>
    </source>
</evidence>
<feature type="chain" id="PRO_5003579135" description="Transmembrane protein 144" evidence="7">
    <location>
        <begin position="26"/>
        <end position="302"/>
    </location>
</feature>
<dbReference type="GO" id="GO:0015144">
    <property type="term" value="F:carbohydrate transmembrane transporter activity"/>
    <property type="evidence" value="ECO:0007669"/>
    <property type="project" value="InterPro"/>
</dbReference>
<protein>
    <recommendedName>
        <fullName evidence="10">Transmembrane protein 144</fullName>
    </recommendedName>
</protein>
<accession>H2ZNU7</accession>
<evidence type="ECO:0000256" key="1">
    <source>
        <dbReference type="ARBA" id="ARBA00004141"/>
    </source>
</evidence>
<evidence type="ECO:0000313" key="9">
    <source>
        <dbReference type="Proteomes" id="UP000007875"/>
    </source>
</evidence>
<dbReference type="HOGENOM" id="CLU_921198_0_0_1"/>
<reference evidence="9" key="1">
    <citation type="submission" date="2003-08" db="EMBL/GenBank/DDBJ databases">
        <authorList>
            <person name="Birren B."/>
            <person name="Nusbaum C."/>
            <person name="Abebe A."/>
            <person name="Abouelleil A."/>
            <person name="Adekoya E."/>
            <person name="Ait-zahra M."/>
            <person name="Allen N."/>
            <person name="Allen T."/>
            <person name="An P."/>
            <person name="Anderson M."/>
            <person name="Anderson S."/>
            <person name="Arachchi H."/>
            <person name="Armbruster J."/>
            <person name="Bachantsang P."/>
            <person name="Baldwin J."/>
            <person name="Barry A."/>
            <person name="Bayul T."/>
            <person name="Blitshsteyn B."/>
            <person name="Bloom T."/>
            <person name="Blye J."/>
            <person name="Boguslavskiy L."/>
            <person name="Borowsky M."/>
            <person name="Boukhgalter B."/>
            <person name="Brunache A."/>
            <person name="Butler J."/>
            <person name="Calixte N."/>
            <person name="Calvo S."/>
            <person name="Camarata J."/>
            <person name="Campo K."/>
            <person name="Chang J."/>
            <person name="Cheshatsang Y."/>
            <person name="Citroen M."/>
            <person name="Collymore A."/>
            <person name="Considine T."/>
            <person name="Cook A."/>
            <person name="Cooke P."/>
            <person name="Corum B."/>
            <person name="Cuomo C."/>
            <person name="David R."/>
            <person name="Dawoe T."/>
            <person name="Degray S."/>
            <person name="Dodge S."/>
            <person name="Dooley K."/>
            <person name="Dorje P."/>
            <person name="Dorjee K."/>
            <person name="Dorris L."/>
            <person name="Duffey N."/>
            <person name="Dupes A."/>
            <person name="Elkins T."/>
            <person name="Engels R."/>
            <person name="Erickson J."/>
            <person name="Farina A."/>
            <person name="Faro S."/>
            <person name="Ferreira P."/>
            <person name="Fischer H."/>
            <person name="Fitzgerald M."/>
            <person name="Foley K."/>
            <person name="Gage D."/>
            <person name="Galagan J."/>
            <person name="Gearin G."/>
            <person name="Gnerre S."/>
            <person name="Gnirke A."/>
            <person name="Goyette A."/>
            <person name="Graham J."/>
            <person name="Grandbois E."/>
            <person name="Gyaltsen K."/>
            <person name="Hafez N."/>
            <person name="Hagopian D."/>
            <person name="Hagos B."/>
            <person name="Hall J."/>
            <person name="Hatcher B."/>
            <person name="Heller A."/>
            <person name="Higgins H."/>
            <person name="Honan T."/>
            <person name="Horn A."/>
            <person name="Houde N."/>
            <person name="Hughes L."/>
            <person name="Hulme W."/>
            <person name="Husby E."/>
            <person name="Iliev I."/>
            <person name="Jaffe D."/>
            <person name="Jones C."/>
            <person name="Kamal M."/>
            <person name="Kamat A."/>
            <person name="Kamvysselis M."/>
            <person name="Karlsson E."/>
            <person name="Kells C."/>
            <person name="Kieu A."/>
            <person name="Kisner P."/>
            <person name="Kodira C."/>
            <person name="Kulbokas E."/>
            <person name="Labutti K."/>
            <person name="Lama D."/>
            <person name="Landers T."/>
            <person name="Leger J."/>
            <person name="Levine S."/>
            <person name="Lewis D."/>
            <person name="Lewis T."/>
            <person name="Lindblad-toh K."/>
            <person name="Liu X."/>
            <person name="Lokyitsang T."/>
            <person name="Lokyitsang Y."/>
            <person name="Lucien O."/>
            <person name="Lui A."/>
            <person name="Ma L.J."/>
            <person name="Mabbitt R."/>
            <person name="Macdonald J."/>
            <person name="Maclean C."/>
            <person name="Major J."/>
            <person name="Manning J."/>
            <person name="Marabella R."/>
            <person name="Maru K."/>
            <person name="Matthews C."/>
            <person name="Mauceli E."/>
            <person name="Mccarthy M."/>
            <person name="Mcdonough S."/>
            <person name="Mcghee T."/>
            <person name="Meldrim J."/>
            <person name="Meneus L."/>
            <person name="Mesirov J."/>
            <person name="Mihalev A."/>
            <person name="Mihova T."/>
            <person name="Mikkelsen T."/>
            <person name="Mlenga V."/>
            <person name="Moru K."/>
            <person name="Mozes J."/>
            <person name="Mulrain L."/>
            <person name="Munson G."/>
            <person name="Naylor J."/>
            <person name="Newes C."/>
            <person name="Nguyen C."/>
            <person name="Nguyen N."/>
            <person name="Nguyen T."/>
            <person name="Nicol R."/>
            <person name="Nielsen C."/>
            <person name="Nizzari M."/>
            <person name="Norbu C."/>
            <person name="Norbu N."/>
            <person name="O'donnell P."/>
            <person name="Okoawo O."/>
            <person name="O'leary S."/>
            <person name="Omotosho B."/>
            <person name="O'neill K."/>
            <person name="Osman S."/>
            <person name="Parker S."/>
            <person name="Perrin D."/>
            <person name="Phunkhang P."/>
            <person name="Piqani B."/>
            <person name="Purcell S."/>
            <person name="Rachupka T."/>
            <person name="Ramasamy U."/>
            <person name="Rameau R."/>
            <person name="Ray V."/>
            <person name="Raymond C."/>
            <person name="Retta R."/>
            <person name="Richardson S."/>
            <person name="Rise C."/>
            <person name="Rodriguez J."/>
            <person name="Rogers J."/>
            <person name="Rogov P."/>
            <person name="Rutman M."/>
            <person name="Schupbach R."/>
            <person name="Seaman C."/>
            <person name="Settipalli S."/>
            <person name="Sharpe T."/>
            <person name="Sheridan J."/>
            <person name="Sherpa N."/>
            <person name="Shi J."/>
            <person name="Smirnov S."/>
            <person name="Smith C."/>
            <person name="Sougnez C."/>
            <person name="Spencer B."/>
            <person name="Stalker J."/>
            <person name="Stange-thomann N."/>
            <person name="Stavropoulos S."/>
            <person name="Stetson K."/>
            <person name="Stone C."/>
            <person name="Stone S."/>
            <person name="Stubbs M."/>
            <person name="Talamas J."/>
            <person name="Tchuinga P."/>
            <person name="Tenzing P."/>
            <person name="Tesfaye S."/>
            <person name="Theodore J."/>
            <person name="Thoulutsang Y."/>
            <person name="Topham K."/>
            <person name="Towey S."/>
            <person name="Tsamla T."/>
            <person name="Tsomo N."/>
            <person name="Vallee D."/>
            <person name="Vassiliev H."/>
            <person name="Venkataraman V."/>
            <person name="Vinson J."/>
            <person name="Vo A."/>
            <person name="Wade C."/>
            <person name="Wang S."/>
            <person name="Wangchuk T."/>
            <person name="Wangdi T."/>
            <person name="Whittaker C."/>
            <person name="Wilkinson J."/>
            <person name="Wu Y."/>
            <person name="Wyman D."/>
            <person name="Yadav S."/>
            <person name="Yang S."/>
            <person name="Yang X."/>
            <person name="Yeager S."/>
            <person name="Yee E."/>
            <person name="Young G."/>
            <person name="Zainoun J."/>
            <person name="Zembeck L."/>
            <person name="Zimmer A."/>
            <person name="Zody M."/>
            <person name="Lander E."/>
        </authorList>
    </citation>
    <scope>NUCLEOTIDE SEQUENCE [LARGE SCALE GENOMIC DNA]</scope>
</reference>
<dbReference type="PANTHER" id="PTHR16119:SF17">
    <property type="entry name" value="TRANSMEMBRANE PROTEIN 144"/>
    <property type="match status" value="1"/>
</dbReference>
<evidence type="ECO:0000256" key="7">
    <source>
        <dbReference type="SAM" id="SignalP"/>
    </source>
</evidence>
<evidence type="ECO:0000256" key="6">
    <source>
        <dbReference type="SAM" id="Phobius"/>
    </source>
</evidence>
<sequence>MKKASSTILFIVLCGVIFTVSSIDAVHVRFQPFHGTDAVTNSTPTTAGPDLPTASWPGYLGAGIAIIFFGSNFVPIKKFETGDGMFFQWVLCAAIWIAGLVNNCITNFPTFYPLAMLGGFLWATGNICVVPIIKSIGLGIGMLIWGSFNLLSGWASGRFGWFGLNPEVPNKPVMNYIAIAFAMLSAIFWLFVKSEGNQPISIETSEPLLPTQEDEESIQESVEDVLITSWVDKLSPIQRRVLGCGLSIISGTLYGLSFTPVIYIKDNPPSIIQMHHNQTWTMFSPTSVGYLPPALYISPSTA</sequence>
<dbReference type="InterPro" id="IPR010651">
    <property type="entry name" value="Sugar_transport"/>
</dbReference>
<dbReference type="GO" id="GO:0016020">
    <property type="term" value="C:membrane"/>
    <property type="evidence" value="ECO:0007669"/>
    <property type="project" value="UniProtKB-SubCell"/>
</dbReference>
<feature type="transmembrane region" description="Helical" evidence="6">
    <location>
        <begin position="86"/>
        <end position="105"/>
    </location>
</feature>
<comment type="subcellular location">
    <subcellularLocation>
        <location evidence="1">Membrane</location>
        <topology evidence="1">Multi-pass membrane protein</topology>
    </subcellularLocation>
</comment>
<organism evidence="8 9">
    <name type="scientific">Ciona savignyi</name>
    <name type="common">Pacific transparent sea squirt</name>
    <dbReference type="NCBI Taxonomy" id="51511"/>
    <lineage>
        <taxon>Eukaryota</taxon>
        <taxon>Metazoa</taxon>
        <taxon>Chordata</taxon>
        <taxon>Tunicata</taxon>
        <taxon>Ascidiacea</taxon>
        <taxon>Phlebobranchia</taxon>
        <taxon>Cionidae</taxon>
        <taxon>Ciona</taxon>
    </lineage>
</organism>
<feature type="transmembrane region" description="Helical" evidence="6">
    <location>
        <begin position="140"/>
        <end position="161"/>
    </location>
</feature>
<feature type="signal peptide" evidence="7">
    <location>
        <begin position="1"/>
        <end position="25"/>
    </location>
</feature>
<dbReference type="PANTHER" id="PTHR16119">
    <property type="entry name" value="TRANSMEMBRANE PROTEIN 144"/>
    <property type="match status" value="1"/>
</dbReference>
<dbReference type="GeneTree" id="ENSGT00390000012574"/>
<evidence type="ECO:0008006" key="10">
    <source>
        <dbReference type="Google" id="ProtNLM"/>
    </source>
</evidence>
<evidence type="ECO:0000256" key="2">
    <source>
        <dbReference type="ARBA" id="ARBA00005731"/>
    </source>
</evidence>
<feature type="transmembrane region" description="Helical" evidence="6">
    <location>
        <begin position="56"/>
        <end position="74"/>
    </location>
</feature>
<dbReference type="OMA" id="FPTFHPL"/>
<reference evidence="8" key="2">
    <citation type="submission" date="2025-08" db="UniProtKB">
        <authorList>
            <consortium name="Ensembl"/>
        </authorList>
    </citation>
    <scope>IDENTIFICATION</scope>
</reference>
<keyword evidence="7" id="KW-0732">Signal</keyword>
<name>H2ZNU7_CIOSA</name>
<dbReference type="Pfam" id="PF07857">
    <property type="entry name" value="TMEM144"/>
    <property type="match status" value="1"/>
</dbReference>
<dbReference type="InParanoid" id="H2ZNU7"/>
<feature type="transmembrane region" description="Helical" evidence="6">
    <location>
        <begin position="111"/>
        <end position="133"/>
    </location>
</feature>
<evidence type="ECO:0000256" key="5">
    <source>
        <dbReference type="ARBA" id="ARBA00023136"/>
    </source>
</evidence>
<comment type="similarity">
    <text evidence="2">Belongs to the TMEM144 family.</text>
</comment>
<dbReference type="Proteomes" id="UP000007875">
    <property type="component" value="Unassembled WGS sequence"/>
</dbReference>
<proteinExistence type="inferred from homology"/>
<dbReference type="Ensembl" id="ENSCSAVT00000019471.1">
    <property type="protein sequence ID" value="ENSCSAVP00000019263.1"/>
    <property type="gene ID" value="ENSCSAVG00000011308.1"/>
</dbReference>
<dbReference type="InterPro" id="IPR012435">
    <property type="entry name" value="TMEM144"/>
</dbReference>
<evidence type="ECO:0000256" key="3">
    <source>
        <dbReference type="ARBA" id="ARBA00022692"/>
    </source>
</evidence>
<evidence type="ECO:0000256" key="4">
    <source>
        <dbReference type="ARBA" id="ARBA00022989"/>
    </source>
</evidence>
<feature type="transmembrane region" description="Helical" evidence="6">
    <location>
        <begin position="241"/>
        <end position="264"/>
    </location>
</feature>
<dbReference type="STRING" id="51511.ENSCSAVP00000019263"/>
<keyword evidence="9" id="KW-1185">Reference proteome</keyword>
<feature type="transmembrane region" description="Helical" evidence="6">
    <location>
        <begin position="173"/>
        <end position="192"/>
    </location>
</feature>
<keyword evidence="5 6" id="KW-0472">Membrane</keyword>
<reference evidence="8" key="3">
    <citation type="submission" date="2025-09" db="UniProtKB">
        <authorList>
            <consortium name="Ensembl"/>
        </authorList>
    </citation>
    <scope>IDENTIFICATION</scope>
</reference>
<keyword evidence="3 6" id="KW-0812">Transmembrane</keyword>
<keyword evidence="4 6" id="KW-1133">Transmembrane helix</keyword>